<dbReference type="CDD" id="cd20183">
    <property type="entry name" value="M34_PPEP"/>
    <property type="match status" value="1"/>
</dbReference>
<comment type="subcellular location">
    <subcellularLocation>
        <location evidence="1">Secreted</location>
    </subcellularLocation>
</comment>
<dbReference type="InterPro" id="IPR014781">
    <property type="entry name" value="Anthrax_toxin_lethal/edema_N/C"/>
</dbReference>
<reference evidence="5 7" key="2">
    <citation type="submission" date="2017-12" db="EMBL/GenBank/DDBJ databases">
        <title>Comparative Functional Genomics of Dry Heat Resistant strains isolated from the Viking Spacecraft.</title>
        <authorList>
            <person name="Seuylemezian A."/>
            <person name="Cooper K."/>
            <person name="Vaishampayan P."/>
        </authorList>
    </citation>
    <scope>NUCLEOTIDE SEQUENCE [LARGE SCALE GENOMIC DNA]</scope>
    <source>
        <strain evidence="5 7">ATCC 29669</strain>
    </source>
</reference>
<evidence type="ECO:0000313" key="7">
    <source>
        <dbReference type="Proteomes" id="UP000235114"/>
    </source>
</evidence>
<dbReference type="GO" id="GO:0005576">
    <property type="term" value="C:extracellular region"/>
    <property type="evidence" value="ECO:0007669"/>
    <property type="project" value="UniProtKB-SubCell"/>
</dbReference>
<dbReference type="Pfam" id="PF07737">
    <property type="entry name" value="ATLF"/>
    <property type="match status" value="1"/>
</dbReference>
<evidence type="ECO:0000259" key="3">
    <source>
        <dbReference type="PROSITE" id="PS51995"/>
    </source>
</evidence>
<dbReference type="Proteomes" id="UP000234951">
    <property type="component" value="Unassembled WGS sequence"/>
</dbReference>
<proteinExistence type="predicted"/>
<accession>A0A2N5GJ31</accession>
<comment type="caution">
    <text evidence="4">The sequence shown here is derived from an EMBL/GenBank/DDBJ whole genome shotgun (WGS) entry which is preliminary data.</text>
</comment>
<evidence type="ECO:0000313" key="6">
    <source>
        <dbReference type="Proteomes" id="UP000234951"/>
    </source>
</evidence>
<dbReference type="EMBL" id="PGVD01000019">
    <property type="protein sequence ID" value="PLR98964.1"/>
    <property type="molecule type" value="Genomic_DNA"/>
</dbReference>
<evidence type="ECO:0000313" key="5">
    <source>
        <dbReference type="EMBL" id="PLR98964.1"/>
    </source>
</evidence>
<dbReference type="AlphaFoldDB" id="A0A2N5GJ31"/>
<dbReference type="OrthoDB" id="2615003at2"/>
<dbReference type="InterPro" id="IPR047568">
    <property type="entry name" value="ATLF-like_dom"/>
</dbReference>
<reference evidence="4 6" key="1">
    <citation type="submission" date="2017-11" db="EMBL/GenBank/DDBJ databases">
        <title>Comparitive Functional Genomics of Dry Heat Resistant strains isolated from the Viking Spacecraft.</title>
        <authorList>
            <person name="Seuylemezian A."/>
            <person name="Cooper K."/>
            <person name="Vaishampayan P."/>
        </authorList>
    </citation>
    <scope>NUCLEOTIDE SEQUENCE [LARGE SCALE GENOMIC DNA]</scope>
    <source>
        <strain evidence="4 6">M4.6</strain>
    </source>
</reference>
<protein>
    <submittedName>
        <fullName evidence="4">Toxin</fullName>
    </submittedName>
</protein>
<evidence type="ECO:0000256" key="1">
    <source>
        <dbReference type="ARBA" id="ARBA00004613"/>
    </source>
</evidence>
<evidence type="ECO:0000256" key="2">
    <source>
        <dbReference type="ARBA" id="ARBA00022525"/>
    </source>
</evidence>
<dbReference type="PROSITE" id="PS51995">
    <property type="entry name" value="ATLF"/>
    <property type="match status" value="1"/>
</dbReference>
<dbReference type="EMBL" id="PGVA01000041">
    <property type="protein sequence ID" value="PLR81062.1"/>
    <property type="molecule type" value="Genomic_DNA"/>
</dbReference>
<dbReference type="GO" id="GO:0008237">
    <property type="term" value="F:metallopeptidase activity"/>
    <property type="evidence" value="ECO:0007669"/>
    <property type="project" value="InterPro"/>
</dbReference>
<keyword evidence="7" id="KW-1185">Reference proteome</keyword>
<dbReference type="Proteomes" id="UP000235114">
    <property type="component" value="Unassembled WGS sequence"/>
</dbReference>
<keyword evidence="2" id="KW-0964">Secreted</keyword>
<gene>
    <name evidence="4" type="ORF">CU635_16250</name>
    <name evidence="5" type="ORF">CVD25_06705</name>
</gene>
<evidence type="ECO:0000313" key="4">
    <source>
        <dbReference type="EMBL" id="PLR81062.1"/>
    </source>
</evidence>
<dbReference type="Gene3D" id="3.40.390.10">
    <property type="entry name" value="Collagenase (Catalytic Domain)"/>
    <property type="match status" value="1"/>
</dbReference>
<organism evidence="4 6">
    <name type="scientific">Bacillus canaveralius</name>
    <dbReference type="NCBI Taxonomy" id="1403243"/>
    <lineage>
        <taxon>Bacteria</taxon>
        <taxon>Bacillati</taxon>
        <taxon>Bacillota</taxon>
        <taxon>Bacilli</taxon>
        <taxon>Bacillales</taxon>
        <taxon>Bacillaceae</taxon>
        <taxon>Bacillus</taxon>
    </lineage>
</organism>
<sequence>MRKIFLMVIVGTVSLLLLGNSPAPIQGIKLTNLPESSELHQYLTTDSRELLGEMIVVPQGDFDEQEAAFMIARIGQLPEPLLQKMNREGILLILFQGKLTENPSASHLSGIVPRGYESKKVWDDVPGIGGSKKVLVKIGASEKGMGHGSVNLELHELAHSLDRYVFNQIRYNPYFLQIWKEEQITLFPGIDYYLNFPEEYFAEIFAMYYLGGESRELLQERAPRSYEFIKALK</sequence>
<dbReference type="SUPFAM" id="SSF55486">
    <property type="entry name" value="Metalloproteases ('zincins'), catalytic domain"/>
    <property type="match status" value="1"/>
</dbReference>
<name>A0A2N5GJ31_9BACI</name>
<dbReference type="RefSeq" id="WP_101578434.1">
    <property type="nucleotide sequence ID" value="NZ_PGVA01000041.1"/>
</dbReference>
<dbReference type="InterPro" id="IPR024079">
    <property type="entry name" value="MetalloPept_cat_dom_sf"/>
</dbReference>
<feature type="domain" description="ATLF-like" evidence="3">
    <location>
        <begin position="48"/>
        <end position="233"/>
    </location>
</feature>